<name>A0AA46TRK9_9GAMM</name>
<dbReference type="AlphaFoldDB" id="A0AA46TRK9"/>
<dbReference type="Proteomes" id="UP001164935">
    <property type="component" value="Chromosome"/>
</dbReference>
<reference evidence="2" key="1">
    <citation type="submission" date="2022-05" db="EMBL/GenBank/DDBJ databases">
        <title>Complete sequence of a novel PHA-producing Halomonas strain.</title>
        <authorList>
            <person name="Zheng Z."/>
        </authorList>
    </citation>
    <scope>NUCLEOTIDE SEQUENCE</scope>
    <source>
        <strain evidence="2">ZZQ-149</strain>
    </source>
</reference>
<evidence type="ECO:0000313" key="2">
    <source>
        <dbReference type="EMBL" id="UYO74267.1"/>
    </source>
</evidence>
<accession>A0AA46TRK9</accession>
<feature type="chain" id="PRO_5041302281" evidence="1">
    <location>
        <begin position="39"/>
        <end position="170"/>
    </location>
</feature>
<dbReference type="InterPro" id="IPR036374">
    <property type="entry name" value="OxRdtase_Mopterin-bd_sf"/>
</dbReference>
<sequence>MNAVTSIVAIRGFTHHFLKASAVCFLLLLSWLCMPAYAQALSVINGEKTTTLSTDELRQQSTTTVTLFDPFQGREVAMRGLEFRRFLIDQFGEVPPALHFTAWDDYEVTLSGWDDPKWLMVTEEDGEPLTLRSRGPLRLVEQSYDDQRDIENLREFNDWIWMIRSIEAQW</sequence>
<evidence type="ECO:0000256" key="1">
    <source>
        <dbReference type="SAM" id="SignalP"/>
    </source>
</evidence>
<feature type="signal peptide" evidence="1">
    <location>
        <begin position="1"/>
        <end position="38"/>
    </location>
</feature>
<proteinExistence type="predicted"/>
<evidence type="ECO:0000313" key="3">
    <source>
        <dbReference type="Proteomes" id="UP001164935"/>
    </source>
</evidence>
<dbReference type="RefSeq" id="WP_264018164.1">
    <property type="nucleotide sequence ID" value="NZ_CP096973.1"/>
</dbReference>
<dbReference type="KEGG" id="hqn:M0220_15525"/>
<dbReference type="SUPFAM" id="SSF56524">
    <property type="entry name" value="Oxidoreductase molybdopterin-binding domain"/>
    <property type="match status" value="1"/>
</dbReference>
<organism evidence="2 3">
    <name type="scientific">Halomonas qinghailakensis</name>
    <dbReference type="NCBI Taxonomy" id="2937790"/>
    <lineage>
        <taxon>Bacteria</taxon>
        <taxon>Pseudomonadati</taxon>
        <taxon>Pseudomonadota</taxon>
        <taxon>Gammaproteobacteria</taxon>
        <taxon>Oceanospirillales</taxon>
        <taxon>Halomonadaceae</taxon>
        <taxon>Halomonas</taxon>
    </lineage>
</organism>
<keyword evidence="3" id="KW-1185">Reference proteome</keyword>
<dbReference type="EMBL" id="CP096973">
    <property type="protein sequence ID" value="UYO74267.1"/>
    <property type="molecule type" value="Genomic_DNA"/>
</dbReference>
<keyword evidence="1" id="KW-0732">Signal</keyword>
<protein>
    <submittedName>
        <fullName evidence="2">Uncharacterized protein</fullName>
    </submittedName>
</protein>
<gene>
    <name evidence="2" type="ORF">M0220_15525</name>
</gene>